<feature type="region of interest" description="Disordered" evidence="8">
    <location>
        <begin position="153"/>
        <end position="195"/>
    </location>
</feature>
<feature type="compositionally biased region" description="Polar residues" evidence="8">
    <location>
        <begin position="392"/>
        <end position="414"/>
    </location>
</feature>
<evidence type="ECO:0000256" key="4">
    <source>
        <dbReference type="ARBA" id="ARBA00022833"/>
    </source>
</evidence>
<dbReference type="Proteomes" id="UP000275408">
    <property type="component" value="Unassembled WGS sequence"/>
</dbReference>
<keyword evidence="2" id="KW-0479">Metal-binding</keyword>
<name>A0A3M6U7V1_POCDA</name>
<feature type="compositionally biased region" description="Basic residues" evidence="8">
    <location>
        <begin position="216"/>
        <end position="225"/>
    </location>
</feature>
<keyword evidence="6" id="KW-0805">Transcription regulation</keyword>
<keyword evidence="7" id="KW-0804">Transcription</keyword>
<gene>
    <name evidence="11" type="ORF">pdam_00003009</name>
</gene>
<dbReference type="PANTHER" id="PTHR22597">
    <property type="entry name" value="POLYCOMB GROUP PROTEIN"/>
    <property type="match status" value="1"/>
</dbReference>
<evidence type="ECO:0000256" key="2">
    <source>
        <dbReference type="ARBA" id="ARBA00022723"/>
    </source>
</evidence>
<dbReference type="CDD" id="cd21740">
    <property type="entry name" value="C2_II_SUZ12"/>
    <property type="match status" value="1"/>
</dbReference>
<evidence type="ECO:0000256" key="5">
    <source>
        <dbReference type="ARBA" id="ARBA00022853"/>
    </source>
</evidence>
<evidence type="ECO:0000256" key="1">
    <source>
        <dbReference type="ARBA" id="ARBA00007416"/>
    </source>
</evidence>
<dbReference type="InterPro" id="IPR057540">
    <property type="entry name" value="Znf_SUZ12"/>
</dbReference>
<keyword evidence="3" id="KW-0863">Zinc-finger</keyword>
<dbReference type="InterPro" id="IPR019135">
    <property type="entry name" value="Polycomb_protein_VEFS-Box"/>
</dbReference>
<dbReference type="Pfam" id="PF09733">
    <property type="entry name" value="VEFS-Box"/>
    <property type="match status" value="1"/>
</dbReference>
<evidence type="ECO:0000256" key="3">
    <source>
        <dbReference type="ARBA" id="ARBA00022771"/>
    </source>
</evidence>
<dbReference type="CDD" id="cd21551">
    <property type="entry name" value="VEFS-box_SUZ12"/>
    <property type="match status" value="1"/>
</dbReference>
<dbReference type="GO" id="GO:0031490">
    <property type="term" value="F:chromatin DNA binding"/>
    <property type="evidence" value="ECO:0007669"/>
    <property type="project" value="TreeGrafter"/>
</dbReference>
<evidence type="ECO:0000313" key="11">
    <source>
        <dbReference type="EMBL" id="RMX49639.1"/>
    </source>
</evidence>
<dbReference type="Pfam" id="PF23320">
    <property type="entry name" value="Zn_SUZ12"/>
    <property type="match status" value="1"/>
</dbReference>
<dbReference type="STRING" id="46731.A0A3M6U7V1"/>
<evidence type="ECO:0000313" key="12">
    <source>
        <dbReference type="Proteomes" id="UP000275408"/>
    </source>
</evidence>
<evidence type="ECO:0000256" key="6">
    <source>
        <dbReference type="ARBA" id="ARBA00023015"/>
    </source>
</evidence>
<dbReference type="EMBL" id="RCHS01002083">
    <property type="protein sequence ID" value="RMX49639.1"/>
    <property type="molecule type" value="Genomic_DNA"/>
</dbReference>
<evidence type="ECO:0000259" key="10">
    <source>
        <dbReference type="Pfam" id="PF23320"/>
    </source>
</evidence>
<keyword evidence="5" id="KW-0156">Chromatin regulator</keyword>
<keyword evidence="4" id="KW-0862">Zinc</keyword>
<dbReference type="PANTHER" id="PTHR22597:SF0">
    <property type="entry name" value="POLYCOMB PROTEIN SUZ12"/>
    <property type="match status" value="1"/>
</dbReference>
<dbReference type="GO" id="GO:0016586">
    <property type="term" value="C:RSC-type complex"/>
    <property type="evidence" value="ECO:0007669"/>
    <property type="project" value="TreeGrafter"/>
</dbReference>
<dbReference type="GO" id="GO:0035098">
    <property type="term" value="C:ESC/E(Z) complex"/>
    <property type="evidence" value="ECO:0007669"/>
    <property type="project" value="TreeGrafter"/>
</dbReference>
<proteinExistence type="inferred from homology"/>
<dbReference type="OrthoDB" id="166746at2759"/>
<sequence>MSSEKADVIYPSPKKTKFEQLRADHELFLQAFEKPTQIYRFLRTRNAVAPVFLHRTLSYMKHRRTRPASTKKRKSFKIDDMLEKVENENNRSDTGDPLENSGYMNLTFTGFFHGSGPVNGDLSNNKKSSLLVEDFIKVDVLLVKICHKRRKESDPQVVTVPLGQGSAPFNPRSQLLPASPSSSVSVPNGTFKSGKTSRTCILSLQVSVPYRVNSKGTKKRGKKKKNAGESLSDTAEDENGLDDTLTPDEPPTKRRRMGRSFPEGEWDDGDASDNSSSCETAHTVYTAELIVFDNNKHCLLTDGDYELALHEKHKRPGRKKGILSNRTSWENVFEGQFDSKSLYIKAMFLFSQMGPFEVFAYGPTLKFKLSWSGAPLARPPKRPTSLPLRAPLTSQNSASTNDVRTPSEEANGSTESRKKQRVFYQFIYNNNTRQQTEARDDFFCPWCSIDCRGLYSLLKHLKLCHRRFIFTYAPHSKGERIDVSVNENYDGSYDGKPEDMNDILGYALSREGPSRRVPSTHVVVWRPQRRRESLSEFLEPDDGELDGNRPFYNGHHRMYFHSETTLPIVTTEKDQDSEDETIPEWMRVKTIQLIDEFTDVNDGEKELMKLWNLHLMKNSYIADFQVIDACRSFIDKNSQQLRERNLERNFLLHLVNLHDFNLITSSQIEEISGKLRDHWKEPATSTC</sequence>
<feature type="domain" description="Polycomb protein SUZ12-like zinc finger" evidence="10">
    <location>
        <begin position="420"/>
        <end position="487"/>
    </location>
</feature>
<keyword evidence="12" id="KW-1185">Reference proteome</keyword>
<evidence type="ECO:0000256" key="8">
    <source>
        <dbReference type="SAM" id="MobiDB-lite"/>
    </source>
</evidence>
<evidence type="ECO:0000259" key="9">
    <source>
        <dbReference type="Pfam" id="PF09733"/>
    </source>
</evidence>
<feature type="domain" description="Polycomb protein VEFS-Box" evidence="9">
    <location>
        <begin position="549"/>
        <end position="668"/>
    </location>
</feature>
<reference evidence="11 12" key="1">
    <citation type="journal article" date="2018" name="Sci. Rep.">
        <title>Comparative analysis of the Pocillopora damicornis genome highlights role of immune system in coral evolution.</title>
        <authorList>
            <person name="Cunning R."/>
            <person name="Bay R.A."/>
            <person name="Gillette P."/>
            <person name="Baker A.C."/>
            <person name="Traylor-Knowles N."/>
        </authorList>
    </citation>
    <scope>NUCLEOTIDE SEQUENCE [LARGE SCALE GENOMIC DNA]</scope>
    <source>
        <strain evidence="11">RSMAS</strain>
        <tissue evidence="11">Whole animal</tissue>
    </source>
</reference>
<comment type="similarity">
    <text evidence="1">Belongs to the VEFS (VRN2-EMF2-FIS2-SU(Z)12) family.</text>
</comment>
<accession>A0A3M6U7V1</accession>
<dbReference type="CDD" id="cd21750">
    <property type="entry name" value="ZnB-Zn_SUZ12"/>
    <property type="match status" value="1"/>
</dbReference>
<dbReference type="AlphaFoldDB" id="A0A3M6U7V1"/>
<evidence type="ECO:0000256" key="7">
    <source>
        <dbReference type="ARBA" id="ARBA00023163"/>
    </source>
</evidence>
<protein>
    <submittedName>
        <fullName evidence="11">Uncharacterized protein</fullName>
    </submittedName>
</protein>
<feature type="region of interest" description="Disordered" evidence="8">
    <location>
        <begin position="213"/>
        <end position="274"/>
    </location>
</feature>
<dbReference type="GO" id="GO:0006325">
    <property type="term" value="P:chromatin organization"/>
    <property type="evidence" value="ECO:0007669"/>
    <property type="project" value="UniProtKB-KW"/>
</dbReference>
<organism evidence="11 12">
    <name type="scientific">Pocillopora damicornis</name>
    <name type="common">Cauliflower coral</name>
    <name type="synonym">Millepora damicornis</name>
    <dbReference type="NCBI Taxonomy" id="46731"/>
    <lineage>
        <taxon>Eukaryota</taxon>
        <taxon>Metazoa</taxon>
        <taxon>Cnidaria</taxon>
        <taxon>Anthozoa</taxon>
        <taxon>Hexacorallia</taxon>
        <taxon>Scleractinia</taxon>
        <taxon>Astrocoeniina</taxon>
        <taxon>Pocilloporidae</taxon>
        <taxon>Pocillopora</taxon>
    </lineage>
</organism>
<dbReference type="GO" id="GO:0008270">
    <property type="term" value="F:zinc ion binding"/>
    <property type="evidence" value="ECO:0007669"/>
    <property type="project" value="UniProtKB-KW"/>
</dbReference>
<feature type="region of interest" description="Disordered" evidence="8">
    <location>
        <begin position="378"/>
        <end position="416"/>
    </location>
</feature>
<comment type="caution">
    <text evidence="11">The sequence shown here is derived from an EMBL/GenBank/DDBJ whole genome shotgun (WGS) entry which is preliminary data.</text>
</comment>